<dbReference type="GO" id="GO:0000166">
    <property type="term" value="F:nucleotide binding"/>
    <property type="evidence" value="ECO:0007669"/>
    <property type="project" value="InterPro"/>
</dbReference>
<feature type="region of interest" description="Disordered" evidence="1">
    <location>
        <begin position="22"/>
        <end position="44"/>
    </location>
</feature>
<dbReference type="InterPro" id="IPR010997">
    <property type="entry name" value="HRDC-like_sf"/>
</dbReference>
<evidence type="ECO:0000256" key="1">
    <source>
        <dbReference type="SAM" id="MobiDB-lite"/>
    </source>
</evidence>
<dbReference type="GO" id="GO:0003676">
    <property type="term" value="F:nucleic acid binding"/>
    <property type="evidence" value="ECO:0007669"/>
    <property type="project" value="InterPro"/>
</dbReference>
<dbReference type="Pfam" id="PF00570">
    <property type="entry name" value="HRDC"/>
    <property type="match status" value="1"/>
</dbReference>
<protein>
    <recommendedName>
        <fullName evidence="2">HRDC domain-containing protein</fullName>
    </recommendedName>
</protein>
<dbReference type="InterPro" id="IPR002121">
    <property type="entry name" value="HRDC_dom"/>
</dbReference>
<dbReference type="PROSITE" id="PS50967">
    <property type="entry name" value="HRDC"/>
    <property type="match status" value="1"/>
</dbReference>
<reference evidence="3 4" key="1">
    <citation type="journal article" date="2021" name="Nat. Plants">
        <title>The Taxus genome provides insights into paclitaxel biosynthesis.</title>
        <authorList>
            <person name="Xiong X."/>
            <person name="Gou J."/>
            <person name="Liao Q."/>
            <person name="Li Y."/>
            <person name="Zhou Q."/>
            <person name="Bi G."/>
            <person name="Li C."/>
            <person name="Du R."/>
            <person name="Wang X."/>
            <person name="Sun T."/>
            <person name="Guo L."/>
            <person name="Liang H."/>
            <person name="Lu P."/>
            <person name="Wu Y."/>
            <person name="Zhang Z."/>
            <person name="Ro D.K."/>
            <person name="Shang Y."/>
            <person name="Huang S."/>
            <person name="Yan J."/>
        </authorList>
    </citation>
    <scope>NUCLEOTIDE SEQUENCE [LARGE SCALE GENOMIC DNA]</scope>
    <source>
        <strain evidence="3">Ta-2019</strain>
    </source>
</reference>
<feature type="non-terminal residue" evidence="3">
    <location>
        <position position="105"/>
    </location>
</feature>
<proteinExistence type="predicted"/>
<dbReference type="Gene3D" id="1.10.150.80">
    <property type="entry name" value="HRDC domain"/>
    <property type="match status" value="1"/>
</dbReference>
<dbReference type="SUPFAM" id="SSF47819">
    <property type="entry name" value="HRDC-like"/>
    <property type="match status" value="1"/>
</dbReference>
<dbReference type="Proteomes" id="UP000824469">
    <property type="component" value="Unassembled WGS sequence"/>
</dbReference>
<feature type="non-terminal residue" evidence="3">
    <location>
        <position position="1"/>
    </location>
</feature>
<gene>
    <name evidence="3" type="ORF">KI387_030237</name>
</gene>
<comment type="caution">
    <text evidence="3">The sequence shown here is derived from an EMBL/GenBank/DDBJ whole genome shotgun (WGS) entry which is preliminary data.</text>
</comment>
<evidence type="ECO:0000313" key="3">
    <source>
        <dbReference type="EMBL" id="KAH9298555.1"/>
    </source>
</evidence>
<dbReference type="InterPro" id="IPR044876">
    <property type="entry name" value="HRDC_dom_sf"/>
</dbReference>
<dbReference type="EMBL" id="JAHRHJ020000010">
    <property type="protein sequence ID" value="KAH9298555.1"/>
    <property type="molecule type" value="Genomic_DNA"/>
</dbReference>
<organism evidence="3 4">
    <name type="scientific">Taxus chinensis</name>
    <name type="common">Chinese yew</name>
    <name type="synonym">Taxus wallichiana var. chinensis</name>
    <dbReference type="NCBI Taxonomy" id="29808"/>
    <lineage>
        <taxon>Eukaryota</taxon>
        <taxon>Viridiplantae</taxon>
        <taxon>Streptophyta</taxon>
        <taxon>Embryophyta</taxon>
        <taxon>Tracheophyta</taxon>
        <taxon>Spermatophyta</taxon>
        <taxon>Pinopsida</taxon>
        <taxon>Pinidae</taxon>
        <taxon>Conifers II</taxon>
        <taxon>Cupressales</taxon>
        <taxon>Taxaceae</taxon>
        <taxon>Taxus</taxon>
    </lineage>
</organism>
<sequence>FLARFAASKKEDKQDKVDYTAKGVDLSKAKTNTPPEEGSPPLQAHIDPALSSKLYAALRHLRTMLVNESVGNVMPYHILGNATLQQISKRVPRTTEELMEINGIG</sequence>
<accession>A0AA38FE28</accession>
<feature type="domain" description="HRDC" evidence="2">
    <location>
        <begin position="48"/>
        <end position="105"/>
    </location>
</feature>
<evidence type="ECO:0000259" key="2">
    <source>
        <dbReference type="PROSITE" id="PS50967"/>
    </source>
</evidence>
<name>A0AA38FE28_TAXCH</name>
<dbReference type="AlphaFoldDB" id="A0AA38FE28"/>
<keyword evidence="4" id="KW-1185">Reference proteome</keyword>
<evidence type="ECO:0000313" key="4">
    <source>
        <dbReference type="Proteomes" id="UP000824469"/>
    </source>
</evidence>